<name>A0A1I5XJZ7_9ACTN</name>
<reference evidence="2 3" key="1">
    <citation type="submission" date="2016-10" db="EMBL/GenBank/DDBJ databases">
        <authorList>
            <person name="de Groot N.N."/>
        </authorList>
    </citation>
    <scope>NUCLEOTIDE SEQUENCE [LARGE SCALE GENOMIC DNA]</scope>
    <source>
        <strain evidence="2 3">DSM 43067</strain>
    </source>
</reference>
<proteinExistence type="predicted"/>
<organism evidence="2 3">
    <name type="scientific">Actinomadura madurae</name>
    <dbReference type="NCBI Taxonomy" id="1993"/>
    <lineage>
        <taxon>Bacteria</taxon>
        <taxon>Bacillati</taxon>
        <taxon>Actinomycetota</taxon>
        <taxon>Actinomycetes</taxon>
        <taxon>Streptosporangiales</taxon>
        <taxon>Thermomonosporaceae</taxon>
        <taxon>Actinomadura</taxon>
    </lineage>
</organism>
<evidence type="ECO:0000313" key="3">
    <source>
        <dbReference type="Proteomes" id="UP000183413"/>
    </source>
</evidence>
<evidence type="ECO:0000313" key="2">
    <source>
        <dbReference type="EMBL" id="SFQ32254.1"/>
    </source>
</evidence>
<dbReference type="EMBL" id="FOVH01000027">
    <property type="protein sequence ID" value="SFQ32254.1"/>
    <property type="molecule type" value="Genomic_DNA"/>
</dbReference>
<gene>
    <name evidence="2" type="ORF">SAMN04489713_12755</name>
</gene>
<accession>A0A1I5XJZ7</accession>
<dbReference type="GeneID" id="99654608"/>
<dbReference type="OrthoDB" id="4195664at2"/>
<dbReference type="InterPro" id="IPR040829">
    <property type="entry name" value="Cap16_NUDIX"/>
</dbReference>
<dbReference type="RefSeq" id="WP_021592774.1">
    <property type="nucleotide sequence ID" value="NZ_CP083237.1"/>
</dbReference>
<evidence type="ECO:0000259" key="1">
    <source>
        <dbReference type="Pfam" id="PF18167"/>
    </source>
</evidence>
<dbReference type="AlphaFoldDB" id="A0A1I5XJZ7"/>
<dbReference type="Pfam" id="PF18167">
    <property type="entry name" value="Sa_NUDIX"/>
    <property type="match status" value="1"/>
</dbReference>
<keyword evidence="3" id="KW-1185">Reference proteome</keyword>
<sequence>MAAGRRERREMRVSFAALLRIRDDDRHVLLHSPSRPGSFNPPGGVYKYFRPAARILDALGYRADRAAPLAEDMRSDLRGFLPASSLGAFQRWFSTGAYREDATECLRRELAEELAESELHHLVPDTFGARFEHVRTVVEDVPARPGRAYRQVRHLEVYEPILNGDAIARLCRSLVASGMDEGVPAVICASSDQIAHGRSGAALIGGHAAYLIGDRRFHADLPMVR</sequence>
<dbReference type="STRING" id="1993.SAMN04489713_12755"/>
<dbReference type="eggNOG" id="ENOG5030IUB">
    <property type="taxonomic scope" value="Bacteria"/>
</dbReference>
<feature type="domain" description="CD-NTase-associated protein 16 NUDIX" evidence="1">
    <location>
        <begin position="11"/>
        <end position="211"/>
    </location>
</feature>
<protein>
    <recommendedName>
        <fullName evidence="1">CD-NTase-associated protein 16 NUDIX domain-containing protein</fullName>
    </recommendedName>
</protein>
<dbReference type="InParanoid" id="A0A1I5XJZ7"/>
<dbReference type="Proteomes" id="UP000183413">
    <property type="component" value="Unassembled WGS sequence"/>
</dbReference>